<evidence type="ECO:0000256" key="5">
    <source>
        <dbReference type="SAM" id="Coils"/>
    </source>
</evidence>
<gene>
    <name evidence="8" type="ORF">BTA31_10290</name>
</gene>
<evidence type="ECO:0000256" key="2">
    <source>
        <dbReference type="ARBA" id="ARBA00023125"/>
    </source>
</evidence>
<keyword evidence="2" id="KW-0238">DNA-binding</keyword>
<keyword evidence="5" id="KW-0175">Coiled coil</keyword>
<dbReference type="CDD" id="cd00338">
    <property type="entry name" value="Ser_Recombinase"/>
    <property type="match status" value="1"/>
</dbReference>
<dbReference type="Gene3D" id="3.40.50.1390">
    <property type="entry name" value="Resolvase, N-terminal catalytic domain"/>
    <property type="match status" value="1"/>
</dbReference>
<evidence type="ECO:0000313" key="9">
    <source>
        <dbReference type="Proteomes" id="UP000187046"/>
    </source>
</evidence>
<proteinExistence type="predicted"/>
<dbReference type="PROSITE" id="PS51737">
    <property type="entry name" value="RECOMBINASE_DNA_BIND"/>
    <property type="match status" value="1"/>
</dbReference>
<dbReference type="InterPro" id="IPR038109">
    <property type="entry name" value="DNA_bind_recomb_sf"/>
</dbReference>
<organism evidence="8 9">
    <name type="scientific">Bacillus haynesii</name>
    <dbReference type="NCBI Taxonomy" id="1925021"/>
    <lineage>
        <taxon>Bacteria</taxon>
        <taxon>Bacillati</taxon>
        <taxon>Bacillota</taxon>
        <taxon>Bacilli</taxon>
        <taxon>Bacillales</taxon>
        <taxon>Bacillaceae</taxon>
        <taxon>Bacillus</taxon>
    </lineage>
</organism>
<dbReference type="SUPFAM" id="SSF53041">
    <property type="entry name" value="Resolvase-like"/>
    <property type="match status" value="1"/>
</dbReference>
<dbReference type="InterPro" id="IPR011109">
    <property type="entry name" value="DNA_bind_recombinase_dom"/>
</dbReference>
<keyword evidence="1" id="KW-0229">DNA integration</keyword>
<dbReference type="PANTHER" id="PTHR30461">
    <property type="entry name" value="DNA-INVERTASE FROM LAMBDOID PROPHAGE"/>
    <property type="match status" value="1"/>
</dbReference>
<evidence type="ECO:0000259" key="7">
    <source>
        <dbReference type="PROSITE" id="PS51737"/>
    </source>
</evidence>
<dbReference type="PROSITE" id="PS51736">
    <property type="entry name" value="RECOMBINASES_3"/>
    <property type="match status" value="1"/>
</dbReference>
<dbReference type="InterPro" id="IPR006119">
    <property type="entry name" value="Resolv_N"/>
</dbReference>
<keyword evidence="3" id="KW-0233">DNA recombination</keyword>
<dbReference type="InterPro" id="IPR050639">
    <property type="entry name" value="SSR_resolvase"/>
</dbReference>
<keyword evidence="9" id="KW-1185">Reference proteome</keyword>
<sequence>MRAAIYIRVSTKMQEEKYSLRAQTTELHRYVEQQRWRLVDEFQDIESGGKLHKKGLNALLDIVEEGKIDVVVCIDQDRLSRLDTISWEYLKSTLRENKVKIAEPGTIVDLDDEDQEFVSDIKNLIAKREKKALVKRMMRGKRQRMREGKGWGQAPYEYYYEKKEEQYKLKKEWAWVIPFIDRLYLEEQLGMRSITDELNKISKTPSGIMWNEHLVHTRLTTKAYHGVQEKTFANGEVIAAENIFPKLRTKETWEKIQIERNKRGNQYKVTSRKRNDLHLLRRTYFVCGECGRKISLAAHGTKEAPRYYLKHGRKLRLADGSVCDVSINTVRVEGNIIQAIKDIVTSKELAKQYVNLENEKEEITQLEQNIKNNEQIIQKHTTKNEKLIDLYLDNHLTKDQLNKKQLEIKNITENLQTQLKRDKAKLETLKSDSWSYDFLSELFESINFFDSDFTPLERAMLMGKIFPEGIVYRDHIILKANVGGLNFDVKVLVNEDPFPWHYSKSN</sequence>
<dbReference type="EMBL" id="MRBL01000011">
    <property type="protein sequence ID" value="OMI27498.1"/>
    <property type="molecule type" value="Genomic_DNA"/>
</dbReference>
<evidence type="ECO:0000256" key="3">
    <source>
        <dbReference type="ARBA" id="ARBA00023172"/>
    </source>
</evidence>
<dbReference type="InterPro" id="IPR006118">
    <property type="entry name" value="Recombinase_CS"/>
</dbReference>
<reference evidence="8 9" key="1">
    <citation type="submission" date="2016-12" db="EMBL/GenBank/DDBJ databases">
        <title>Bacillus phylogenomics.</title>
        <authorList>
            <person name="Dunlap C."/>
        </authorList>
    </citation>
    <scope>NUCLEOTIDE SEQUENCE [LARGE SCALE GENOMIC DNA]</scope>
    <source>
        <strain evidence="8 9">NRRL B-41327</strain>
    </source>
</reference>
<name>A0ABX3I6S7_9BACI</name>
<feature type="active site" description="O-(5'-phospho-DNA)-serine intermediate" evidence="4">
    <location>
        <position position="10"/>
    </location>
</feature>
<dbReference type="Gene3D" id="3.90.1750.20">
    <property type="entry name" value="Putative Large Serine Recombinase, Chain B, Domain 2"/>
    <property type="match status" value="1"/>
</dbReference>
<comment type="caution">
    <text evidence="8">The sequence shown here is derived from an EMBL/GenBank/DDBJ whole genome shotgun (WGS) entry which is preliminary data.</text>
</comment>
<dbReference type="SMART" id="SM00857">
    <property type="entry name" value="Resolvase"/>
    <property type="match status" value="1"/>
</dbReference>
<feature type="domain" description="Recombinase" evidence="7">
    <location>
        <begin position="155"/>
        <end position="266"/>
    </location>
</feature>
<dbReference type="InterPro" id="IPR036162">
    <property type="entry name" value="Resolvase-like_N_sf"/>
</dbReference>
<evidence type="ECO:0008006" key="10">
    <source>
        <dbReference type="Google" id="ProtNLM"/>
    </source>
</evidence>
<dbReference type="RefSeq" id="WP_076791334.1">
    <property type="nucleotide sequence ID" value="NZ_MRBL01000011.1"/>
</dbReference>
<dbReference type="Pfam" id="PF07508">
    <property type="entry name" value="Recombinase"/>
    <property type="match status" value="1"/>
</dbReference>
<protein>
    <recommendedName>
        <fullName evidence="10">Serine recombinase</fullName>
    </recommendedName>
</protein>
<accession>A0ABX3I6S7</accession>
<evidence type="ECO:0000259" key="6">
    <source>
        <dbReference type="PROSITE" id="PS51736"/>
    </source>
</evidence>
<evidence type="ECO:0000256" key="1">
    <source>
        <dbReference type="ARBA" id="ARBA00022908"/>
    </source>
</evidence>
<dbReference type="PANTHER" id="PTHR30461:SF23">
    <property type="entry name" value="DNA RECOMBINASE-RELATED"/>
    <property type="match status" value="1"/>
</dbReference>
<dbReference type="PROSITE" id="PS00397">
    <property type="entry name" value="RECOMBINASES_1"/>
    <property type="match status" value="1"/>
</dbReference>
<evidence type="ECO:0000313" key="8">
    <source>
        <dbReference type="EMBL" id="OMI27498.1"/>
    </source>
</evidence>
<dbReference type="Proteomes" id="UP000187046">
    <property type="component" value="Unassembled WGS sequence"/>
</dbReference>
<feature type="coiled-coil region" evidence="5">
    <location>
        <begin position="346"/>
        <end position="432"/>
    </location>
</feature>
<evidence type="ECO:0000256" key="4">
    <source>
        <dbReference type="PROSITE-ProRule" id="PRU10137"/>
    </source>
</evidence>
<feature type="domain" description="Resolvase/invertase-type recombinase catalytic" evidence="6">
    <location>
        <begin position="2"/>
        <end position="148"/>
    </location>
</feature>
<dbReference type="Pfam" id="PF00239">
    <property type="entry name" value="Resolvase"/>
    <property type="match status" value="1"/>
</dbReference>